<evidence type="ECO:0000256" key="3">
    <source>
        <dbReference type="ARBA" id="ARBA00022801"/>
    </source>
</evidence>
<dbReference type="InterPro" id="IPR051453">
    <property type="entry name" value="MBL_Glyoxalase_II"/>
</dbReference>
<reference evidence="6 7" key="1">
    <citation type="submission" date="2018-05" db="EMBL/GenBank/DDBJ databases">
        <title>A metagenomic window into the 2 km-deep terrestrial subsurface aquifer revealed taxonomically and functionally diverse microbial community comprising novel uncultured bacterial lineages.</title>
        <authorList>
            <person name="Kadnikov V.V."/>
            <person name="Mardanov A.V."/>
            <person name="Beletsky A.V."/>
            <person name="Banks D."/>
            <person name="Pimenov N.V."/>
            <person name="Frank Y.A."/>
            <person name="Karnachuk O.V."/>
            <person name="Ravin N.V."/>
        </authorList>
    </citation>
    <scope>NUCLEOTIDE SEQUENCE [LARGE SCALE GENOMIC DNA]</scope>
    <source>
        <strain evidence="6">BY5</strain>
    </source>
</reference>
<organism evidence="6 7">
    <name type="scientific">Candidatus Ozemobacter sibiricus</name>
    <dbReference type="NCBI Taxonomy" id="2268124"/>
    <lineage>
        <taxon>Bacteria</taxon>
        <taxon>Candidatus Ozemobacteria</taxon>
        <taxon>Candidatus Ozemobacterales</taxon>
        <taxon>Candidatus Ozemobacteraceae</taxon>
        <taxon>Candidatus Ozemobacter</taxon>
    </lineage>
</organism>
<evidence type="ECO:0000256" key="2">
    <source>
        <dbReference type="ARBA" id="ARBA00022723"/>
    </source>
</evidence>
<evidence type="ECO:0000256" key="4">
    <source>
        <dbReference type="ARBA" id="ARBA00022833"/>
    </source>
</evidence>
<evidence type="ECO:0000313" key="7">
    <source>
        <dbReference type="Proteomes" id="UP000252355"/>
    </source>
</evidence>
<dbReference type="Pfam" id="PF00753">
    <property type="entry name" value="Lactamase_B"/>
    <property type="match status" value="1"/>
</dbReference>
<feature type="domain" description="Metallo-beta-lactamase" evidence="5">
    <location>
        <begin position="22"/>
        <end position="198"/>
    </location>
</feature>
<comment type="cofactor">
    <cofactor evidence="1">
        <name>Zn(2+)</name>
        <dbReference type="ChEBI" id="CHEBI:29105"/>
    </cofactor>
</comment>
<protein>
    <submittedName>
        <fullName evidence="6">Hydroxyacylglutathione hydrolase</fullName>
    </submittedName>
</protein>
<dbReference type="Gene3D" id="3.60.15.10">
    <property type="entry name" value="Ribonuclease Z/Hydroxyacylglutathione hydrolase-like"/>
    <property type="match status" value="1"/>
</dbReference>
<evidence type="ECO:0000313" key="6">
    <source>
        <dbReference type="EMBL" id="RCK81755.1"/>
    </source>
</evidence>
<dbReference type="Proteomes" id="UP000252355">
    <property type="component" value="Unassembled WGS sequence"/>
</dbReference>
<keyword evidence="4" id="KW-0862">Zinc</keyword>
<dbReference type="PANTHER" id="PTHR46233:SF3">
    <property type="entry name" value="HYDROXYACYLGLUTATHIONE HYDROLASE GLOC"/>
    <property type="match status" value="1"/>
</dbReference>
<sequence length="220" mass="23602">MTSVLPPTGAPRVERFVLGPLEVNTYLVYDEEAKVGLLIDPAEEAVELQARLDQLALKKWSIFLTHGHGDHILGVTAFRQRLGAPVLISREDAPMLEDPSLNLSIMLGFGFSTTPPDTCLSHGDTLPLGRFTGEIIAVPGHTPGGLVLAFPGLLFTGDTLFAGSIGRSDLPGGDGTLLVKMIRERLLPRDGHRVLPGHGPATSIALEKRTNPFLQADSCR</sequence>
<evidence type="ECO:0000259" key="5">
    <source>
        <dbReference type="SMART" id="SM00849"/>
    </source>
</evidence>
<accession>A0A367ZUD2</accession>
<name>A0A367ZUD2_9BACT</name>
<gene>
    <name evidence="6" type="ORF">OZSIB_0889</name>
</gene>
<dbReference type="CDD" id="cd06262">
    <property type="entry name" value="metallo-hydrolase-like_MBL-fold"/>
    <property type="match status" value="1"/>
</dbReference>
<comment type="caution">
    <text evidence="6">The sequence shown here is derived from an EMBL/GenBank/DDBJ whole genome shotgun (WGS) entry which is preliminary data.</text>
</comment>
<dbReference type="AlphaFoldDB" id="A0A367ZUD2"/>
<dbReference type="InterPro" id="IPR036866">
    <property type="entry name" value="RibonucZ/Hydroxyglut_hydro"/>
</dbReference>
<dbReference type="GO" id="GO:0046872">
    <property type="term" value="F:metal ion binding"/>
    <property type="evidence" value="ECO:0007669"/>
    <property type="project" value="UniProtKB-KW"/>
</dbReference>
<dbReference type="GO" id="GO:0016787">
    <property type="term" value="F:hydrolase activity"/>
    <property type="evidence" value="ECO:0007669"/>
    <property type="project" value="UniProtKB-KW"/>
</dbReference>
<proteinExistence type="predicted"/>
<keyword evidence="2" id="KW-0479">Metal-binding</keyword>
<dbReference type="InterPro" id="IPR001279">
    <property type="entry name" value="Metallo-B-lactamas"/>
</dbReference>
<keyword evidence="3 6" id="KW-0378">Hydrolase</keyword>
<dbReference type="SUPFAM" id="SSF56281">
    <property type="entry name" value="Metallo-hydrolase/oxidoreductase"/>
    <property type="match status" value="1"/>
</dbReference>
<dbReference type="SMART" id="SM00849">
    <property type="entry name" value="Lactamase_B"/>
    <property type="match status" value="1"/>
</dbReference>
<dbReference type="EMBL" id="QOQW01000001">
    <property type="protein sequence ID" value="RCK81755.1"/>
    <property type="molecule type" value="Genomic_DNA"/>
</dbReference>
<dbReference type="PANTHER" id="PTHR46233">
    <property type="entry name" value="HYDROXYACYLGLUTATHIONE HYDROLASE GLOC"/>
    <property type="match status" value="1"/>
</dbReference>
<evidence type="ECO:0000256" key="1">
    <source>
        <dbReference type="ARBA" id="ARBA00001947"/>
    </source>
</evidence>